<feature type="domain" description="Arginosuccinate synthase C-terminal" evidence="1">
    <location>
        <begin position="29"/>
        <end position="85"/>
    </location>
</feature>
<protein>
    <submittedName>
        <fullName evidence="2">Adenylosuccinate synthetase</fullName>
    </submittedName>
</protein>
<keyword evidence="3" id="KW-1185">Reference proteome</keyword>
<reference evidence="2 3" key="1">
    <citation type="submission" date="2021-06" db="EMBL/GenBank/DDBJ databases">
        <authorList>
            <person name="Palmer J.M."/>
        </authorList>
    </citation>
    <scope>NUCLEOTIDE SEQUENCE [LARGE SCALE GENOMIC DNA]</scope>
    <source>
        <strain evidence="3">if_2019</strain>
        <tissue evidence="2">Muscle</tissue>
    </source>
</reference>
<dbReference type="SUPFAM" id="SSF69864">
    <property type="entry name" value="Argininosuccinate synthetase, C-terminal domain"/>
    <property type="match status" value="1"/>
</dbReference>
<sequence>MIVLLVFPSLTGAERMPISYCMIISSLSHAPADLYLMTKNPEDSPNVPDVLEIEFRHGVPVKVMHVKEGKSKDTPLDIFSYLNEIG</sequence>
<dbReference type="Pfam" id="PF20979">
    <property type="entry name" value="Arginosuc_syn_C"/>
    <property type="match status" value="1"/>
</dbReference>
<name>A0ABV0TZ60_9TELE</name>
<dbReference type="InterPro" id="IPR048268">
    <property type="entry name" value="Arginosuc_syn_C"/>
</dbReference>
<feature type="non-terminal residue" evidence="2">
    <location>
        <position position="86"/>
    </location>
</feature>
<dbReference type="InterPro" id="IPR024074">
    <property type="entry name" value="AS_cat/multimer_dom_body"/>
</dbReference>
<evidence type="ECO:0000313" key="3">
    <source>
        <dbReference type="Proteomes" id="UP001482620"/>
    </source>
</evidence>
<comment type="caution">
    <text evidence="2">The sequence shown here is derived from an EMBL/GenBank/DDBJ whole genome shotgun (WGS) entry which is preliminary data.</text>
</comment>
<dbReference type="Proteomes" id="UP001482620">
    <property type="component" value="Unassembled WGS sequence"/>
</dbReference>
<accession>A0ABV0TZ60</accession>
<gene>
    <name evidence="2" type="primary">ASS1_2</name>
    <name evidence="2" type="ORF">ILYODFUR_026471</name>
</gene>
<proteinExistence type="predicted"/>
<organism evidence="2 3">
    <name type="scientific">Ilyodon furcidens</name>
    <name type="common">goldbreast splitfin</name>
    <dbReference type="NCBI Taxonomy" id="33524"/>
    <lineage>
        <taxon>Eukaryota</taxon>
        <taxon>Metazoa</taxon>
        <taxon>Chordata</taxon>
        <taxon>Craniata</taxon>
        <taxon>Vertebrata</taxon>
        <taxon>Euteleostomi</taxon>
        <taxon>Actinopterygii</taxon>
        <taxon>Neopterygii</taxon>
        <taxon>Teleostei</taxon>
        <taxon>Neoteleostei</taxon>
        <taxon>Acanthomorphata</taxon>
        <taxon>Ovalentaria</taxon>
        <taxon>Atherinomorphae</taxon>
        <taxon>Cyprinodontiformes</taxon>
        <taxon>Goodeidae</taxon>
        <taxon>Ilyodon</taxon>
    </lineage>
</organism>
<dbReference type="Gene3D" id="3.90.1260.10">
    <property type="entry name" value="Argininosuccinate synthetase, chain A, domain 2"/>
    <property type="match status" value="1"/>
</dbReference>
<evidence type="ECO:0000259" key="1">
    <source>
        <dbReference type="Pfam" id="PF20979"/>
    </source>
</evidence>
<evidence type="ECO:0000313" key="2">
    <source>
        <dbReference type="EMBL" id="MEQ2237776.1"/>
    </source>
</evidence>
<dbReference type="EMBL" id="JAHRIQ010049698">
    <property type="protein sequence ID" value="MEQ2237776.1"/>
    <property type="molecule type" value="Genomic_DNA"/>
</dbReference>